<dbReference type="Proteomes" id="UP000625711">
    <property type="component" value="Unassembled WGS sequence"/>
</dbReference>
<sequence length="104" mass="12114">MFIFLRNPKHQKFPRAKRCNNPTHFRHSKVNIGSLNRPQFIRDKGGIGHFVLTTNKQLTKIFPKTSEFPIKPPPARTVFPHSHLCAFCFTNRSPIMHVRQTQPP</sequence>
<keyword evidence="2" id="KW-1185">Reference proteome</keyword>
<dbReference type="EMBL" id="JAACXV010013891">
    <property type="protein sequence ID" value="KAF7271801.1"/>
    <property type="molecule type" value="Genomic_DNA"/>
</dbReference>
<comment type="caution">
    <text evidence="1">The sequence shown here is derived from an EMBL/GenBank/DDBJ whole genome shotgun (WGS) entry which is preliminary data.</text>
</comment>
<reference evidence="1" key="1">
    <citation type="submission" date="2020-08" db="EMBL/GenBank/DDBJ databases">
        <title>Genome sequencing and assembly of the red palm weevil Rhynchophorus ferrugineus.</title>
        <authorList>
            <person name="Dias G.B."/>
            <person name="Bergman C.M."/>
            <person name="Manee M."/>
        </authorList>
    </citation>
    <scope>NUCLEOTIDE SEQUENCE</scope>
    <source>
        <strain evidence="1">AA-2017</strain>
        <tissue evidence="1">Whole larva</tissue>
    </source>
</reference>
<protein>
    <submittedName>
        <fullName evidence="1">Uncharacterized protein</fullName>
    </submittedName>
</protein>
<gene>
    <name evidence="1" type="ORF">GWI33_015364</name>
</gene>
<accession>A0A834M862</accession>
<evidence type="ECO:0000313" key="1">
    <source>
        <dbReference type="EMBL" id="KAF7271801.1"/>
    </source>
</evidence>
<organism evidence="1 2">
    <name type="scientific">Rhynchophorus ferrugineus</name>
    <name type="common">Red palm weevil</name>
    <name type="synonym">Curculio ferrugineus</name>
    <dbReference type="NCBI Taxonomy" id="354439"/>
    <lineage>
        <taxon>Eukaryota</taxon>
        <taxon>Metazoa</taxon>
        <taxon>Ecdysozoa</taxon>
        <taxon>Arthropoda</taxon>
        <taxon>Hexapoda</taxon>
        <taxon>Insecta</taxon>
        <taxon>Pterygota</taxon>
        <taxon>Neoptera</taxon>
        <taxon>Endopterygota</taxon>
        <taxon>Coleoptera</taxon>
        <taxon>Polyphaga</taxon>
        <taxon>Cucujiformia</taxon>
        <taxon>Curculionidae</taxon>
        <taxon>Dryophthorinae</taxon>
        <taxon>Rhynchophorus</taxon>
    </lineage>
</organism>
<evidence type="ECO:0000313" key="2">
    <source>
        <dbReference type="Proteomes" id="UP000625711"/>
    </source>
</evidence>
<name>A0A834M862_RHYFE</name>
<dbReference type="AlphaFoldDB" id="A0A834M862"/>
<proteinExistence type="predicted"/>